<dbReference type="EMBL" id="UOEU01000949">
    <property type="protein sequence ID" value="VAW42759.1"/>
    <property type="molecule type" value="Genomic_DNA"/>
</dbReference>
<organism evidence="1">
    <name type="scientific">hydrothermal vent metagenome</name>
    <dbReference type="NCBI Taxonomy" id="652676"/>
    <lineage>
        <taxon>unclassified sequences</taxon>
        <taxon>metagenomes</taxon>
        <taxon>ecological metagenomes</taxon>
    </lineage>
</organism>
<accession>A0A3B0W0H1</accession>
<gene>
    <name evidence="1" type="ORF">MNBD_CHLOROFLEXI01-2877</name>
</gene>
<dbReference type="InterPro" id="IPR027417">
    <property type="entry name" value="P-loop_NTPase"/>
</dbReference>
<dbReference type="SUPFAM" id="SSF52540">
    <property type="entry name" value="P-loop containing nucleoside triphosphate hydrolases"/>
    <property type="match status" value="2"/>
</dbReference>
<name>A0A3B0W0H1_9ZZZZ</name>
<sequence length="427" mass="47549">MLLIPISSKLYEVVKNIVQNKRMIFVTGIPGVGKSSLIQQMILIANEAGREVHLLRYNFARQPFETEVNINKYPEIDGVTDPAIRKAVGLWARGAMRNWHEAYPEAKQLLIGELPLIGNRLIELVEPADDDAESLLKGDQTIFVVPVPSWEVRDVIETTRARTVANPQNEQEKLDAPPNVLQKMWEAANGLAREIGLTKTSSQTPYNPYIYGGVFEALLQYRQSKLLLIDQVLRPSRSVYELDVLAGILQPSAEEAKAVMTRVESSYTPKELTEMVENWHAIITTNPKKPDPGPPLLLPLPHTLANAAEETVLTAVQQAALHAIITLPLNADPIKMLETIDDALATLPDGEETAVTPANVHKFDVYDSYFNVSRTAEKSGLTFLSGLLQSYRNVLADLQKPPYTLTVVEMPMLRIALETSLRQFNLS</sequence>
<reference evidence="1" key="1">
    <citation type="submission" date="2018-06" db="EMBL/GenBank/DDBJ databases">
        <authorList>
            <person name="Zhirakovskaya E."/>
        </authorList>
    </citation>
    <scope>NUCLEOTIDE SEQUENCE</scope>
</reference>
<dbReference type="AlphaFoldDB" id="A0A3B0W0H1"/>
<protein>
    <submittedName>
        <fullName evidence="1">Uncharacterized protein</fullName>
    </submittedName>
</protein>
<evidence type="ECO:0000313" key="1">
    <source>
        <dbReference type="EMBL" id="VAW42759.1"/>
    </source>
</evidence>
<proteinExistence type="predicted"/>